<protein>
    <submittedName>
        <fullName evidence="1">Uncharacterized protein</fullName>
    </submittedName>
</protein>
<sequence length="64" mass="6809">FRDSCGAGPSSILFRSHSTRTLSGCSVPYSLPLCSSCRTVFLTLSTSLLPTSPSPLKTARTWTA</sequence>
<comment type="caution">
    <text evidence="1">The sequence shown here is derived from an EMBL/GenBank/DDBJ whole genome shotgun (WGS) entry which is preliminary data.</text>
</comment>
<feature type="non-terminal residue" evidence="1">
    <location>
        <position position="64"/>
    </location>
</feature>
<gene>
    <name evidence="1" type="ORF">IWW38_004487</name>
</gene>
<accession>A0ACC1LXU5</accession>
<organism evidence="1 2">
    <name type="scientific">Coemansia aciculifera</name>
    <dbReference type="NCBI Taxonomy" id="417176"/>
    <lineage>
        <taxon>Eukaryota</taxon>
        <taxon>Fungi</taxon>
        <taxon>Fungi incertae sedis</taxon>
        <taxon>Zoopagomycota</taxon>
        <taxon>Kickxellomycotina</taxon>
        <taxon>Kickxellomycetes</taxon>
        <taxon>Kickxellales</taxon>
        <taxon>Kickxellaceae</taxon>
        <taxon>Coemansia</taxon>
    </lineage>
</organism>
<evidence type="ECO:0000313" key="1">
    <source>
        <dbReference type="EMBL" id="KAJ2889804.1"/>
    </source>
</evidence>
<evidence type="ECO:0000313" key="2">
    <source>
        <dbReference type="Proteomes" id="UP001139981"/>
    </source>
</evidence>
<proteinExistence type="predicted"/>
<dbReference type="Proteomes" id="UP001139981">
    <property type="component" value="Unassembled WGS sequence"/>
</dbReference>
<reference evidence="1" key="1">
    <citation type="submission" date="2022-07" db="EMBL/GenBank/DDBJ databases">
        <title>Phylogenomic reconstructions and comparative analyses of Kickxellomycotina fungi.</title>
        <authorList>
            <person name="Reynolds N.K."/>
            <person name="Stajich J.E."/>
            <person name="Barry K."/>
            <person name="Grigoriev I.V."/>
            <person name="Crous P."/>
            <person name="Smith M.E."/>
        </authorList>
    </citation>
    <scope>NUCLEOTIDE SEQUENCE</scope>
    <source>
        <strain evidence="1">CBS 190363</strain>
    </source>
</reference>
<keyword evidence="2" id="KW-1185">Reference proteome</keyword>
<dbReference type="EMBL" id="JANBVB010001651">
    <property type="protein sequence ID" value="KAJ2889804.1"/>
    <property type="molecule type" value="Genomic_DNA"/>
</dbReference>
<name>A0ACC1LXU5_9FUNG</name>
<feature type="non-terminal residue" evidence="1">
    <location>
        <position position="1"/>
    </location>
</feature>